<dbReference type="VEuPathDB" id="FungiDB:ASPFODRAFT_212786"/>
<sequence length="133" mass="15260">MDLLCPIWHIWPTICDSISSIIKSPISYHHYFLKPVNDRLIHESIIELALQHGSLLYAVVGFSAYHHCVQNNSGKLYSFLKYYNIALKLLRKSLSSGELHNEATLITVLVLATFEKSIGNWVNLMCTIRLHKH</sequence>
<protein>
    <submittedName>
        <fullName evidence="1">Uncharacterized protein</fullName>
    </submittedName>
</protein>
<dbReference type="InterPro" id="IPR021858">
    <property type="entry name" value="Fun_TF"/>
</dbReference>
<dbReference type="AlphaFoldDB" id="A0A1M3T0M3"/>
<evidence type="ECO:0000313" key="2">
    <source>
        <dbReference type="Proteomes" id="UP000184063"/>
    </source>
</evidence>
<dbReference type="Pfam" id="PF11951">
    <property type="entry name" value="Fungal_trans_2"/>
    <property type="match status" value="1"/>
</dbReference>
<gene>
    <name evidence="1" type="ORF">ASPFODRAFT_212786</name>
</gene>
<dbReference type="Proteomes" id="UP000184063">
    <property type="component" value="Unassembled WGS sequence"/>
</dbReference>
<reference evidence="2" key="1">
    <citation type="journal article" date="2017" name="Genome Biol.">
        <title>Comparative genomics reveals high biological diversity and specific adaptations in the industrially and medically important fungal genus Aspergillus.</title>
        <authorList>
            <person name="de Vries R.P."/>
            <person name="Riley R."/>
            <person name="Wiebenga A."/>
            <person name="Aguilar-Osorio G."/>
            <person name="Amillis S."/>
            <person name="Uchima C.A."/>
            <person name="Anderluh G."/>
            <person name="Asadollahi M."/>
            <person name="Askin M."/>
            <person name="Barry K."/>
            <person name="Battaglia E."/>
            <person name="Bayram O."/>
            <person name="Benocci T."/>
            <person name="Braus-Stromeyer S.A."/>
            <person name="Caldana C."/>
            <person name="Canovas D."/>
            <person name="Cerqueira G.C."/>
            <person name="Chen F."/>
            <person name="Chen W."/>
            <person name="Choi C."/>
            <person name="Clum A."/>
            <person name="Dos Santos R.A."/>
            <person name="Damasio A.R."/>
            <person name="Diallinas G."/>
            <person name="Emri T."/>
            <person name="Fekete E."/>
            <person name="Flipphi M."/>
            <person name="Freyberg S."/>
            <person name="Gallo A."/>
            <person name="Gournas C."/>
            <person name="Habgood R."/>
            <person name="Hainaut M."/>
            <person name="Harispe M.L."/>
            <person name="Henrissat B."/>
            <person name="Hilden K.S."/>
            <person name="Hope R."/>
            <person name="Hossain A."/>
            <person name="Karabika E."/>
            <person name="Karaffa L."/>
            <person name="Karanyi Z."/>
            <person name="Krasevec N."/>
            <person name="Kuo A."/>
            <person name="Kusch H."/>
            <person name="LaButti K."/>
            <person name="Lagendijk E.L."/>
            <person name="Lapidus A."/>
            <person name="Levasseur A."/>
            <person name="Lindquist E."/>
            <person name="Lipzen A."/>
            <person name="Logrieco A.F."/>
            <person name="MacCabe A."/>
            <person name="Maekelae M.R."/>
            <person name="Malavazi I."/>
            <person name="Melin P."/>
            <person name="Meyer V."/>
            <person name="Mielnichuk N."/>
            <person name="Miskei M."/>
            <person name="Molnar A.P."/>
            <person name="Mule G."/>
            <person name="Ngan C.Y."/>
            <person name="Orejas M."/>
            <person name="Orosz E."/>
            <person name="Ouedraogo J.P."/>
            <person name="Overkamp K.M."/>
            <person name="Park H.-S."/>
            <person name="Perrone G."/>
            <person name="Piumi F."/>
            <person name="Punt P.J."/>
            <person name="Ram A.F."/>
            <person name="Ramon A."/>
            <person name="Rauscher S."/>
            <person name="Record E."/>
            <person name="Riano-Pachon D.M."/>
            <person name="Robert V."/>
            <person name="Roehrig J."/>
            <person name="Ruller R."/>
            <person name="Salamov A."/>
            <person name="Salih N.S."/>
            <person name="Samson R.A."/>
            <person name="Sandor E."/>
            <person name="Sanguinetti M."/>
            <person name="Schuetze T."/>
            <person name="Sepcic K."/>
            <person name="Shelest E."/>
            <person name="Sherlock G."/>
            <person name="Sophianopoulou V."/>
            <person name="Squina F.M."/>
            <person name="Sun H."/>
            <person name="Susca A."/>
            <person name="Todd R.B."/>
            <person name="Tsang A."/>
            <person name="Unkles S.E."/>
            <person name="van de Wiele N."/>
            <person name="van Rossen-Uffink D."/>
            <person name="Oliveira J.V."/>
            <person name="Vesth T.C."/>
            <person name="Visser J."/>
            <person name="Yu J.-H."/>
            <person name="Zhou M."/>
            <person name="Andersen M.R."/>
            <person name="Archer D.B."/>
            <person name="Baker S.E."/>
            <person name="Benoit I."/>
            <person name="Brakhage A.A."/>
            <person name="Braus G.H."/>
            <person name="Fischer R."/>
            <person name="Frisvad J.C."/>
            <person name="Goldman G.H."/>
            <person name="Houbraken J."/>
            <person name="Oakley B."/>
            <person name="Pocsi I."/>
            <person name="Scazzocchio C."/>
            <person name="Seiboth B."/>
            <person name="vanKuyk P.A."/>
            <person name="Wortman J."/>
            <person name="Dyer P.S."/>
            <person name="Grigoriev I.V."/>
        </authorList>
    </citation>
    <scope>NUCLEOTIDE SEQUENCE [LARGE SCALE GENOMIC DNA]</scope>
    <source>
        <strain evidence="2">CBS 106.47</strain>
    </source>
</reference>
<accession>A0A1M3T0M3</accession>
<dbReference type="EMBL" id="KV878257">
    <property type="protein sequence ID" value="OJZ80271.1"/>
    <property type="molecule type" value="Genomic_DNA"/>
</dbReference>
<organism evidence="1 2">
    <name type="scientific">Aspergillus luchuensis (strain CBS 106.47)</name>
    <dbReference type="NCBI Taxonomy" id="1137211"/>
    <lineage>
        <taxon>Eukaryota</taxon>
        <taxon>Fungi</taxon>
        <taxon>Dikarya</taxon>
        <taxon>Ascomycota</taxon>
        <taxon>Pezizomycotina</taxon>
        <taxon>Eurotiomycetes</taxon>
        <taxon>Eurotiomycetidae</taxon>
        <taxon>Eurotiales</taxon>
        <taxon>Aspergillaceae</taxon>
        <taxon>Aspergillus</taxon>
        <taxon>Aspergillus subgen. Circumdati</taxon>
    </lineage>
</organism>
<proteinExistence type="predicted"/>
<name>A0A1M3T0M3_ASPLC</name>
<evidence type="ECO:0000313" key="1">
    <source>
        <dbReference type="EMBL" id="OJZ80271.1"/>
    </source>
</evidence>